<dbReference type="EMBL" id="MU970040">
    <property type="protein sequence ID" value="KAK9325447.1"/>
    <property type="molecule type" value="Genomic_DNA"/>
</dbReference>
<keyword evidence="2" id="KW-1185">Reference proteome</keyword>
<sequence length="734" mass="78465">MGFADIMKNGWHPEKSSGGGTSSSSAGSSGGLKSFGLGKFTGAAGSSTSSSNDQSTYRTPSKPISELTDAKLFPPPPKHREYHPDAGSAAISPEYAYLYQPAMERKRQEEQRQQQQQQWRQTWQPGQTPQYQPPGQGQPQYQPPGQGQPQYQQPGPVPQHQAPTYQQPGQSAYQPPVAAQPGYQPPQPTYQSPAQAAYQQPQSHQMAQQTYQPPTQPIPSARSPPLPQRGPMPSLPPRNVASPGYQQPAYQPRQPQPQQPPAPAYQSPQQPPGPTYQPTATPSYQQTPQPFVRGHGYSQSVADGRPDSVSPPPISQPTPTYPNFASEISRARAGLSSTSPASAPALAPTGQRVPSGHRQTQSMSIVGKKAPPPPPKPKNPALRGSPASPVAGQSAFPGAFPGAFPEQNGHAESNVNNNTDTRNGHLPVHSAKPGLQDSSNGPAKPPPLATRPAVTPRPAVPAAADSQQTQQWAPPQVDLELDKRWYAMGTNPTKLLQLPSFVFGLTHTYAVAVGGNTKTIVLCVRFADLSRTKFRIEVDRYDDKNVSAQRVDFPPPARPGASELDAAASGFGENVAKFVEANVGRQIGDGECWTAASEALRFSGAMPSCGFVHGPAMWTFDAGTGARTGDDAMLRRGDILQFKNARFRKLDPSAGGGGRVVEDKYVGAPDHTAVVVAVHAFAPAVVVTVLEQNVAGVRTVQQGSYEFGDMTAGAVAAYRPFWKEWAGELETSWP</sequence>
<accession>A0ACC3TXP7</accession>
<reference evidence="2" key="1">
    <citation type="journal article" date="2024" name="Front. Bioeng. Biotechnol.">
        <title>Genome-scale model development and genomic sequencing of the oleaginous clade Lipomyces.</title>
        <authorList>
            <person name="Czajka J.J."/>
            <person name="Han Y."/>
            <person name="Kim J."/>
            <person name="Mondo S.J."/>
            <person name="Hofstad B.A."/>
            <person name="Robles A."/>
            <person name="Haridas S."/>
            <person name="Riley R."/>
            <person name="LaButti K."/>
            <person name="Pangilinan J."/>
            <person name="Andreopoulos W."/>
            <person name="Lipzen A."/>
            <person name="Yan J."/>
            <person name="Wang M."/>
            <person name="Ng V."/>
            <person name="Grigoriev I.V."/>
            <person name="Spatafora J.W."/>
            <person name="Magnuson J.K."/>
            <person name="Baker S.E."/>
            <person name="Pomraning K.R."/>
        </authorList>
    </citation>
    <scope>NUCLEOTIDE SEQUENCE [LARGE SCALE GENOMIC DNA]</scope>
    <source>
        <strain evidence="2">CBS 10300</strain>
    </source>
</reference>
<name>A0ACC3TXP7_9ASCO</name>
<proteinExistence type="predicted"/>
<organism evidence="1 2">
    <name type="scientific">Lipomyces orientalis</name>
    <dbReference type="NCBI Taxonomy" id="1233043"/>
    <lineage>
        <taxon>Eukaryota</taxon>
        <taxon>Fungi</taxon>
        <taxon>Dikarya</taxon>
        <taxon>Ascomycota</taxon>
        <taxon>Saccharomycotina</taxon>
        <taxon>Lipomycetes</taxon>
        <taxon>Lipomycetales</taxon>
        <taxon>Lipomycetaceae</taxon>
        <taxon>Lipomyces</taxon>
    </lineage>
</organism>
<protein>
    <submittedName>
        <fullName evidence="1">Uncharacterized protein</fullName>
    </submittedName>
</protein>
<evidence type="ECO:0000313" key="2">
    <source>
        <dbReference type="Proteomes" id="UP001489719"/>
    </source>
</evidence>
<gene>
    <name evidence="1" type="ORF">V1517DRAFT_177169</name>
</gene>
<comment type="caution">
    <text evidence="1">The sequence shown here is derived from an EMBL/GenBank/DDBJ whole genome shotgun (WGS) entry which is preliminary data.</text>
</comment>
<dbReference type="Proteomes" id="UP001489719">
    <property type="component" value="Unassembled WGS sequence"/>
</dbReference>
<evidence type="ECO:0000313" key="1">
    <source>
        <dbReference type="EMBL" id="KAK9325447.1"/>
    </source>
</evidence>